<feature type="compositionally biased region" description="Low complexity" evidence="5">
    <location>
        <begin position="414"/>
        <end position="428"/>
    </location>
</feature>
<dbReference type="GO" id="GO:0071944">
    <property type="term" value="C:cell periphery"/>
    <property type="evidence" value="ECO:0007669"/>
    <property type="project" value="UniProtKB-ARBA"/>
</dbReference>
<feature type="compositionally biased region" description="Pro residues" evidence="5">
    <location>
        <begin position="304"/>
        <end position="315"/>
    </location>
</feature>
<feature type="transmembrane region" description="Helical" evidence="6">
    <location>
        <begin position="135"/>
        <end position="156"/>
    </location>
</feature>
<feature type="region of interest" description="Disordered" evidence="5">
    <location>
        <begin position="180"/>
        <end position="218"/>
    </location>
</feature>
<feature type="compositionally biased region" description="Low complexity" evidence="5">
    <location>
        <begin position="261"/>
        <end position="279"/>
    </location>
</feature>
<feature type="region of interest" description="Disordered" evidence="5">
    <location>
        <begin position="397"/>
        <end position="470"/>
    </location>
</feature>
<evidence type="ECO:0000256" key="4">
    <source>
        <dbReference type="ARBA" id="ARBA00023136"/>
    </source>
</evidence>
<feature type="region of interest" description="Disordered" evidence="5">
    <location>
        <begin position="544"/>
        <end position="580"/>
    </location>
</feature>
<evidence type="ECO:0000313" key="7">
    <source>
        <dbReference type="EMBL" id="GJN90582.1"/>
    </source>
</evidence>
<feature type="compositionally biased region" description="Polar residues" evidence="5">
    <location>
        <begin position="431"/>
        <end position="443"/>
    </location>
</feature>
<keyword evidence="2 6" id="KW-0812">Transmembrane</keyword>
<evidence type="ECO:0000256" key="5">
    <source>
        <dbReference type="SAM" id="MobiDB-lite"/>
    </source>
</evidence>
<evidence type="ECO:0000313" key="8">
    <source>
        <dbReference type="Proteomes" id="UP001342314"/>
    </source>
</evidence>
<dbReference type="EMBL" id="BQKY01000007">
    <property type="protein sequence ID" value="GJN90582.1"/>
    <property type="molecule type" value="Genomic_DNA"/>
</dbReference>
<sequence length="580" mass="59910">MSSTCEVVPGEATVVTAVETAFVPETQLSTAPGSTLTSSSAVVTSNCLLPTVLGELALCSTSTSFVPVETTVPGSVLTITTSTEPSEAEIRRSTSYITSYLTIVDSSGRTITSASAIPTMLNVAGSGGSGSNAGAIAGGTVGGVAALALAVFLVWLMRKKGFFRGNDDEIEEDVWEPRAHGQFYGGTGSRRSGGGGGGAAAVAGGRISPDEKASDEDRMVDAATLERHRSWYNSLRGHGDDHEDAYDGEMVQRAPSPGPNSAYGAAAFSAGPGSSGSHALQRSLSKRVSVYSQSSHSHETHAPRAPPIPLPPVPIPDHRLSQLSQYGYYQPFAPLPYGDAPVARYGSPPPGANPQPMFEHARSTSPPPVPLAPLPAHSPVSRQRSLPGLAIPAHVRAESYGPRPSLEVLQTGQRGPTSGSPSAAPSRARTNESFNTATTTPHSLSMPALSPSDSVSTLATPPLATPSPAAAPPCFLRGAPLPHQDTSEKPLLPVVPSLERLKAPRPAFGRTDSADSVLHPSQWLGARIANADDGSVLDVEAGEVIDAPGRTPASKSSSWADPAGEQVQLDTPQYIARVGG</sequence>
<organism evidence="7 8">
    <name type="scientific">Rhodotorula paludigena</name>
    <dbReference type="NCBI Taxonomy" id="86838"/>
    <lineage>
        <taxon>Eukaryota</taxon>
        <taxon>Fungi</taxon>
        <taxon>Dikarya</taxon>
        <taxon>Basidiomycota</taxon>
        <taxon>Pucciniomycotina</taxon>
        <taxon>Microbotryomycetes</taxon>
        <taxon>Sporidiobolales</taxon>
        <taxon>Sporidiobolaceae</taxon>
        <taxon>Rhodotorula</taxon>
    </lineage>
</organism>
<comment type="caution">
    <text evidence="7">The sequence shown here is derived from an EMBL/GenBank/DDBJ whole genome shotgun (WGS) entry which is preliminary data.</text>
</comment>
<protein>
    <submittedName>
        <fullName evidence="7">Uncharacterized protein</fullName>
    </submittedName>
</protein>
<name>A0AAV5GMJ9_9BASI</name>
<dbReference type="PANTHER" id="PTHR15549">
    <property type="entry name" value="PAIRED IMMUNOGLOBULIN-LIKE TYPE 2 RECEPTOR"/>
    <property type="match status" value="1"/>
</dbReference>
<comment type="subcellular location">
    <subcellularLocation>
        <location evidence="1">Membrane</location>
        <topology evidence="1">Single-pass membrane protein</topology>
    </subcellularLocation>
</comment>
<dbReference type="PANTHER" id="PTHR15549:SF26">
    <property type="entry name" value="AXIAL BUDDING PATTERN PROTEIN 2-RELATED"/>
    <property type="match status" value="1"/>
</dbReference>
<gene>
    <name evidence="7" type="ORF">Rhopal_003594-T1</name>
</gene>
<dbReference type="GO" id="GO:0016020">
    <property type="term" value="C:membrane"/>
    <property type="evidence" value="ECO:0007669"/>
    <property type="project" value="UniProtKB-SubCell"/>
</dbReference>
<reference evidence="7 8" key="1">
    <citation type="submission" date="2021-12" db="EMBL/GenBank/DDBJ databases">
        <title>High titer production of polyol ester of fatty acids by Rhodotorula paludigena BS15 towards product separation-free biomass refinery.</title>
        <authorList>
            <person name="Mano J."/>
            <person name="Ono H."/>
            <person name="Tanaka T."/>
            <person name="Naito K."/>
            <person name="Sushida H."/>
            <person name="Ike M."/>
            <person name="Tokuyasu K."/>
            <person name="Kitaoka M."/>
        </authorList>
    </citation>
    <scope>NUCLEOTIDE SEQUENCE [LARGE SCALE GENOMIC DNA]</scope>
    <source>
        <strain evidence="7 8">BS15</strain>
    </source>
</reference>
<feature type="compositionally biased region" description="Basic and acidic residues" evidence="5">
    <location>
        <begin position="208"/>
        <end position="218"/>
    </location>
</feature>
<feature type="region of interest" description="Disordered" evidence="5">
    <location>
        <begin position="343"/>
        <end position="383"/>
    </location>
</feature>
<dbReference type="AlphaFoldDB" id="A0AAV5GMJ9"/>
<evidence type="ECO:0000256" key="3">
    <source>
        <dbReference type="ARBA" id="ARBA00022989"/>
    </source>
</evidence>
<evidence type="ECO:0000256" key="6">
    <source>
        <dbReference type="SAM" id="Phobius"/>
    </source>
</evidence>
<keyword evidence="3 6" id="KW-1133">Transmembrane helix</keyword>
<feature type="compositionally biased region" description="Gly residues" evidence="5">
    <location>
        <begin position="183"/>
        <end position="199"/>
    </location>
</feature>
<evidence type="ECO:0000256" key="1">
    <source>
        <dbReference type="ARBA" id="ARBA00004167"/>
    </source>
</evidence>
<keyword evidence="4 6" id="KW-0472">Membrane</keyword>
<dbReference type="Proteomes" id="UP001342314">
    <property type="component" value="Unassembled WGS sequence"/>
</dbReference>
<accession>A0AAV5GMJ9</accession>
<evidence type="ECO:0000256" key="2">
    <source>
        <dbReference type="ARBA" id="ARBA00022692"/>
    </source>
</evidence>
<feature type="region of interest" description="Disordered" evidence="5">
    <location>
        <begin position="233"/>
        <end position="317"/>
    </location>
</feature>
<keyword evidence="8" id="KW-1185">Reference proteome</keyword>
<proteinExistence type="predicted"/>
<dbReference type="InterPro" id="IPR051694">
    <property type="entry name" value="Immunoregulatory_rcpt-like"/>
</dbReference>